<feature type="domain" description="ATPase of the ABC class C-terminal" evidence="1">
    <location>
        <begin position="168"/>
        <end position="446"/>
    </location>
</feature>
<dbReference type="AlphaFoldDB" id="B0C262"/>
<dbReference type="STRING" id="329726.AM1_3524"/>
<dbReference type="InterPro" id="IPR046834">
    <property type="entry name" value="ABC_ATPase_C"/>
</dbReference>
<dbReference type="eggNOG" id="COG3044">
    <property type="taxonomic scope" value="Bacteria"/>
</dbReference>
<dbReference type="Proteomes" id="UP000000268">
    <property type="component" value="Chromosome"/>
</dbReference>
<dbReference type="Pfam" id="PF09818">
    <property type="entry name" value="ABC_ATPase"/>
    <property type="match status" value="1"/>
</dbReference>
<evidence type="ECO:0008006" key="6">
    <source>
        <dbReference type="Google" id="ProtNLM"/>
    </source>
</evidence>
<proteinExistence type="predicted"/>
<dbReference type="InterPro" id="IPR019195">
    <property type="entry name" value="ABC_ATPase_put"/>
</dbReference>
<gene>
    <name evidence="4" type="ordered locus">AM1_3524</name>
</gene>
<dbReference type="SUPFAM" id="SSF52540">
    <property type="entry name" value="P-loop containing nucleoside triphosphate hydrolases"/>
    <property type="match status" value="1"/>
</dbReference>
<evidence type="ECO:0000313" key="4">
    <source>
        <dbReference type="EMBL" id="ABW28514.1"/>
    </source>
</evidence>
<dbReference type="EMBL" id="CP000828">
    <property type="protein sequence ID" value="ABW28514.1"/>
    <property type="molecule type" value="Genomic_DNA"/>
</dbReference>
<dbReference type="Pfam" id="PF20446">
    <property type="entry name" value="ABC_N"/>
    <property type="match status" value="1"/>
</dbReference>
<dbReference type="KEGG" id="amr:AM1_3524"/>
<accession>B0C262</accession>
<dbReference type="OrthoDB" id="9809999at2"/>
<feature type="domain" description="MRB1590-like C-terminal" evidence="3">
    <location>
        <begin position="466"/>
        <end position="563"/>
    </location>
</feature>
<dbReference type="PANTHER" id="PTHR38149:SF1">
    <property type="entry name" value="ATPASE"/>
    <property type="match status" value="1"/>
</dbReference>
<dbReference type="PANTHER" id="PTHR38149">
    <property type="entry name" value="ATPASE"/>
    <property type="match status" value="1"/>
</dbReference>
<dbReference type="InterPro" id="IPR027417">
    <property type="entry name" value="P-loop_NTPase"/>
</dbReference>
<feature type="domain" description="ATPase of the ABC class N-terminal" evidence="2">
    <location>
        <begin position="6"/>
        <end position="163"/>
    </location>
</feature>
<reference evidence="4 5" key="1">
    <citation type="journal article" date="2008" name="Proc. Natl. Acad. Sci. U.S.A.">
        <title>Niche adaptation and genome expansion in the chlorophyll d-producing cyanobacterium Acaryochloris marina.</title>
        <authorList>
            <person name="Swingley W.D."/>
            <person name="Chen M."/>
            <person name="Cheung P.C."/>
            <person name="Conrad A.L."/>
            <person name="Dejesa L.C."/>
            <person name="Hao J."/>
            <person name="Honchak B.M."/>
            <person name="Karbach L.E."/>
            <person name="Kurdoglu A."/>
            <person name="Lahiri S."/>
            <person name="Mastrian S.D."/>
            <person name="Miyashita H."/>
            <person name="Page L."/>
            <person name="Ramakrishna P."/>
            <person name="Satoh S."/>
            <person name="Sattley W.M."/>
            <person name="Shimada Y."/>
            <person name="Taylor H.L."/>
            <person name="Tomo T."/>
            <person name="Tsuchiya T."/>
            <person name="Wang Z.T."/>
            <person name="Raymond J."/>
            <person name="Mimuro M."/>
            <person name="Blankenship R.E."/>
            <person name="Touchman J.W."/>
        </authorList>
    </citation>
    <scope>NUCLEOTIDE SEQUENCE [LARGE SCALE GENOMIC DNA]</scope>
    <source>
        <strain evidence="5">MBIC 11017</strain>
    </source>
</reference>
<evidence type="ECO:0000259" key="2">
    <source>
        <dbReference type="Pfam" id="PF20446"/>
    </source>
</evidence>
<evidence type="ECO:0000259" key="1">
    <source>
        <dbReference type="Pfam" id="PF09818"/>
    </source>
</evidence>
<dbReference type="HOGENOM" id="CLU_021720_2_0_3"/>
<keyword evidence="5" id="KW-1185">Reference proteome</keyword>
<protein>
    <recommendedName>
        <fullName evidence="6">ATPase of the ABC class</fullName>
    </recommendedName>
</protein>
<evidence type="ECO:0000259" key="3">
    <source>
        <dbReference type="Pfam" id="PF21117"/>
    </source>
</evidence>
<dbReference type="InterPro" id="IPR046833">
    <property type="entry name" value="ABC_N"/>
</dbReference>
<name>B0C262_ACAM1</name>
<sequence length="565" mass="62690">MTHHTRLVEQLQQLDGKGYKAYKIIRGAYNFPRFTLKIDRVQGDPFAKPSQCRVLIPQNIAGFPAALYANHSRAVGLRDFLTRQFHQLAQQRQRRSGTGNSGLIAITQPGPEILERTAAFIDDEQVELRFWVGLPARGRRIDGWQAADLLCEQIPQLVEGLLYAQLSTQQLQHHIDTHEDADWLRQQLSHQGLVAFVADGAILPRRSGIDRRPLDAATPFQSPASLRVEFHCPHRGAITGMGIPEGITLIVGGGYHGKSTLLKALELGIYNHIPVDGREYVVTNGDAVKIRAEEGRPVTGLDLSPFINHLPHQQNTTQFYTTNASGSTSQAANMIEALELDAKVLLIDEDTTATNLMIRDRRMQSLIAKDQEPITPFIDQICPLYEEHGVSSILVMGGSGDYFEVADTVIALTAYRPENVTGQAHAIAGQYPSDRTCEAGQPIGTHQPRTLHLNPSALEWKGRPAKVKVHELREIILGREAIDLSYVEQLVESGQLRAIAAAILYLHQSPPTDLNFAQAIRAILYQLSTDGLSALSSFPEGNFVAFRRFELAAALNRWRDLNLED</sequence>
<organism evidence="4 5">
    <name type="scientific">Acaryochloris marina (strain MBIC 11017)</name>
    <dbReference type="NCBI Taxonomy" id="329726"/>
    <lineage>
        <taxon>Bacteria</taxon>
        <taxon>Bacillati</taxon>
        <taxon>Cyanobacteriota</taxon>
        <taxon>Cyanophyceae</taxon>
        <taxon>Acaryochloridales</taxon>
        <taxon>Acaryochloridaceae</taxon>
        <taxon>Acaryochloris</taxon>
    </lineage>
</organism>
<dbReference type="Pfam" id="PF21117">
    <property type="entry name" value="MRB1590_C"/>
    <property type="match status" value="1"/>
</dbReference>
<dbReference type="RefSeq" id="WP_012163910.1">
    <property type="nucleotide sequence ID" value="NC_009925.1"/>
</dbReference>
<evidence type="ECO:0000313" key="5">
    <source>
        <dbReference type="Proteomes" id="UP000000268"/>
    </source>
</evidence>
<dbReference type="InterPro" id="IPR049069">
    <property type="entry name" value="MRB1590-like_C"/>
</dbReference>